<dbReference type="PRINTS" id="PR00039">
    <property type="entry name" value="HTHLYSR"/>
</dbReference>
<dbReference type="Proteomes" id="UP000037530">
    <property type="component" value="Unassembled WGS sequence"/>
</dbReference>
<comment type="similarity">
    <text evidence="1">Belongs to the LysR transcriptional regulatory family.</text>
</comment>
<dbReference type="CDD" id="cd05466">
    <property type="entry name" value="PBP2_LTTR_substrate"/>
    <property type="match status" value="1"/>
</dbReference>
<feature type="domain" description="HTH lysR-type" evidence="5">
    <location>
        <begin position="1"/>
        <end position="59"/>
    </location>
</feature>
<evidence type="ECO:0000256" key="4">
    <source>
        <dbReference type="ARBA" id="ARBA00023163"/>
    </source>
</evidence>
<accession>A0A0M0HZW1</accession>
<keyword evidence="2" id="KW-0805">Transcription regulation</keyword>
<dbReference type="GO" id="GO:0000976">
    <property type="term" value="F:transcription cis-regulatory region binding"/>
    <property type="evidence" value="ECO:0007669"/>
    <property type="project" value="TreeGrafter"/>
</dbReference>
<reference evidence="7" key="1">
    <citation type="submission" date="2015-08" db="EMBL/GenBank/DDBJ databases">
        <title>Vibrio galatheae sp. nov., a novel member of the Vibrionaceae family isolated from the Solomon Islands.</title>
        <authorList>
            <person name="Giubergia S."/>
            <person name="Machado H."/>
            <person name="Mateiu R.V."/>
            <person name="Gram L."/>
        </authorList>
    </citation>
    <scope>NUCLEOTIDE SEQUENCE [LARGE SCALE GENOMIC DNA]</scope>
    <source>
        <strain evidence="7">DSM 19134</strain>
    </source>
</reference>
<dbReference type="SUPFAM" id="SSF46785">
    <property type="entry name" value="Winged helix' DNA-binding domain"/>
    <property type="match status" value="1"/>
</dbReference>
<evidence type="ECO:0000259" key="5">
    <source>
        <dbReference type="PROSITE" id="PS50931"/>
    </source>
</evidence>
<evidence type="ECO:0000313" key="7">
    <source>
        <dbReference type="Proteomes" id="UP000037530"/>
    </source>
</evidence>
<organism evidence="6 7">
    <name type="scientific">Vibrio hepatarius</name>
    <dbReference type="NCBI Taxonomy" id="171383"/>
    <lineage>
        <taxon>Bacteria</taxon>
        <taxon>Pseudomonadati</taxon>
        <taxon>Pseudomonadota</taxon>
        <taxon>Gammaproteobacteria</taxon>
        <taxon>Vibrionales</taxon>
        <taxon>Vibrionaceae</taxon>
        <taxon>Vibrio</taxon>
        <taxon>Vibrio oreintalis group</taxon>
    </lineage>
</organism>
<comment type="caution">
    <text evidence="6">The sequence shown here is derived from an EMBL/GenBank/DDBJ whole genome shotgun (WGS) entry which is preliminary data.</text>
</comment>
<dbReference type="SUPFAM" id="SSF53850">
    <property type="entry name" value="Periplasmic binding protein-like II"/>
    <property type="match status" value="1"/>
</dbReference>
<dbReference type="GO" id="GO:0003700">
    <property type="term" value="F:DNA-binding transcription factor activity"/>
    <property type="evidence" value="ECO:0007669"/>
    <property type="project" value="InterPro"/>
</dbReference>
<keyword evidence="4" id="KW-0804">Transcription</keyword>
<dbReference type="Pfam" id="PF03466">
    <property type="entry name" value="LysR_substrate"/>
    <property type="match status" value="1"/>
</dbReference>
<dbReference type="AlphaFoldDB" id="A0A0M0HZW1"/>
<dbReference type="STRING" id="171383.AKJ31_12080"/>
<evidence type="ECO:0000256" key="3">
    <source>
        <dbReference type="ARBA" id="ARBA00023125"/>
    </source>
</evidence>
<protein>
    <submittedName>
        <fullName evidence="6">LysR family transcriptional regulator</fullName>
    </submittedName>
</protein>
<sequence>MLNTLWLNTFKTLVEVGHFTQTAEKLHMTQPGVSQHIKKLEESCGHSLLKREKKSFELTEQGRLVYQYALKLAEDEALLLENLRFDDPYAGQCKLSCSGSLALLLYPQLLSLQQSHPELTIHLEAAPNHKILDDVQAGVIDLGIVTHQPNSALYQSQVIGEEALCLVFPRAYADKPLSAELLAECGFVGHPDAKHYLSLYFDACQSDALTDINLDQLPQTGYINQLHQILLAVAKGLGFTVLPAAAIASFHDKERLYIVDTQAQVRETLYLVQKRHRDLPQRYQTIRQVLETVLEQH</sequence>
<evidence type="ECO:0000313" key="6">
    <source>
        <dbReference type="EMBL" id="KOO07616.1"/>
    </source>
</evidence>
<dbReference type="RefSeq" id="WP_053409355.1">
    <property type="nucleotide sequence ID" value="NZ_LHPI01000009.1"/>
</dbReference>
<dbReference type="InterPro" id="IPR005119">
    <property type="entry name" value="LysR_subst-bd"/>
</dbReference>
<dbReference type="Gene3D" id="3.40.190.10">
    <property type="entry name" value="Periplasmic binding protein-like II"/>
    <property type="match status" value="2"/>
</dbReference>
<name>A0A0M0HZW1_9VIBR</name>
<keyword evidence="7" id="KW-1185">Reference proteome</keyword>
<evidence type="ECO:0000256" key="1">
    <source>
        <dbReference type="ARBA" id="ARBA00009437"/>
    </source>
</evidence>
<dbReference type="InterPro" id="IPR000847">
    <property type="entry name" value="LysR_HTH_N"/>
</dbReference>
<dbReference type="FunFam" id="1.10.10.10:FF:000001">
    <property type="entry name" value="LysR family transcriptional regulator"/>
    <property type="match status" value="1"/>
</dbReference>
<dbReference type="Gene3D" id="1.10.10.10">
    <property type="entry name" value="Winged helix-like DNA-binding domain superfamily/Winged helix DNA-binding domain"/>
    <property type="match status" value="1"/>
</dbReference>
<dbReference type="PROSITE" id="PS50931">
    <property type="entry name" value="HTH_LYSR"/>
    <property type="match status" value="1"/>
</dbReference>
<dbReference type="InterPro" id="IPR036388">
    <property type="entry name" value="WH-like_DNA-bd_sf"/>
</dbReference>
<gene>
    <name evidence="6" type="ORF">AKJ31_12080</name>
</gene>
<dbReference type="EMBL" id="LHPI01000009">
    <property type="protein sequence ID" value="KOO07616.1"/>
    <property type="molecule type" value="Genomic_DNA"/>
</dbReference>
<dbReference type="PATRIC" id="fig|171383.3.peg.2469"/>
<proteinExistence type="inferred from homology"/>
<keyword evidence="3" id="KW-0238">DNA-binding</keyword>
<evidence type="ECO:0000256" key="2">
    <source>
        <dbReference type="ARBA" id="ARBA00023015"/>
    </source>
</evidence>
<dbReference type="PANTHER" id="PTHR30126">
    <property type="entry name" value="HTH-TYPE TRANSCRIPTIONAL REGULATOR"/>
    <property type="match status" value="1"/>
</dbReference>
<dbReference type="Pfam" id="PF00126">
    <property type="entry name" value="HTH_1"/>
    <property type="match status" value="1"/>
</dbReference>
<dbReference type="InterPro" id="IPR036390">
    <property type="entry name" value="WH_DNA-bd_sf"/>
</dbReference>
<dbReference type="PANTHER" id="PTHR30126:SF99">
    <property type="entry name" value="TRANSCRIPTIONAL REGULATOR LYSR FAMILY"/>
    <property type="match status" value="1"/>
</dbReference>
<dbReference type="OrthoDB" id="5289754at2"/>